<gene>
    <name evidence="3" type="ORF">FOJ82_13910</name>
</gene>
<dbReference type="InterPro" id="IPR002994">
    <property type="entry name" value="Surf1/Shy1"/>
</dbReference>
<dbReference type="Pfam" id="PF02104">
    <property type="entry name" value="SURF1"/>
    <property type="match status" value="1"/>
</dbReference>
<dbReference type="EMBL" id="VKKG01000006">
    <property type="protein sequence ID" value="TRY16955.1"/>
    <property type="molecule type" value="Genomic_DNA"/>
</dbReference>
<comment type="subcellular location">
    <subcellularLocation>
        <location evidence="1">Cell membrane</location>
        <topology evidence="1">Multi-pass membrane protein</topology>
    </subcellularLocation>
</comment>
<keyword evidence="1" id="KW-1133">Transmembrane helix</keyword>
<proteinExistence type="inferred from homology"/>
<organism evidence="3 4">
    <name type="scientific">Tessaracoccus rhinocerotis</name>
    <dbReference type="NCBI Taxonomy" id="1689449"/>
    <lineage>
        <taxon>Bacteria</taxon>
        <taxon>Bacillati</taxon>
        <taxon>Actinomycetota</taxon>
        <taxon>Actinomycetes</taxon>
        <taxon>Propionibacteriales</taxon>
        <taxon>Propionibacteriaceae</taxon>
        <taxon>Tessaracoccus</taxon>
    </lineage>
</organism>
<accession>A0A553JWY4</accession>
<feature type="compositionally biased region" description="Low complexity" evidence="2">
    <location>
        <begin position="241"/>
        <end position="254"/>
    </location>
</feature>
<evidence type="ECO:0000313" key="3">
    <source>
        <dbReference type="EMBL" id="TRY16955.1"/>
    </source>
</evidence>
<comment type="similarity">
    <text evidence="1">Belongs to the SURF1 family.</text>
</comment>
<evidence type="ECO:0000313" key="4">
    <source>
        <dbReference type="Proteomes" id="UP000317638"/>
    </source>
</evidence>
<feature type="region of interest" description="Disordered" evidence="2">
    <location>
        <begin position="237"/>
        <end position="260"/>
    </location>
</feature>
<keyword evidence="1" id="KW-0472">Membrane</keyword>
<dbReference type="Proteomes" id="UP000317638">
    <property type="component" value="Unassembled WGS sequence"/>
</dbReference>
<keyword evidence="1" id="KW-1003">Cell membrane</keyword>
<feature type="transmembrane region" description="Helical" evidence="1">
    <location>
        <begin position="207"/>
        <end position="226"/>
    </location>
</feature>
<dbReference type="OrthoDB" id="3266379at2"/>
<sequence length="260" mass="27739">MGLRTKQAIAIVVGVVVAIGMLLLGLWQMSRFQLSMEDVAAERGAMPPVSLSENVAEDGTIADIYGRIVTLEGGFRPDHNLLVGTEWPMRSVVAFEMTDGRTVAVVVGTADRGATLPEELLEVSRLEGVFLGGDASGDGETVPSDAPEGSLPTLRLQSMVQTWPQPMIQGYVTVAESFSAEYGLGRADALLPEGQGTAMHQGYAMQWWVFAGAAIAFSIFVARGFAKDEEKKRARAERRLAAQAAATDVDAESASEFTGQ</sequence>
<keyword evidence="4" id="KW-1185">Reference proteome</keyword>
<evidence type="ECO:0000256" key="2">
    <source>
        <dbReference type="SAM" id="MobiDB-lite"/>
    </source>
</evidence>
<protein>
    <recommendedName>
        <fullName evidence="1">SURF1-like protein</fullName>
    </recommendedName>
</protein>
<reference evidence="3 4" key="1">
    <citation type="submission" date="2019-07" db="EMBL/GenBank/DDBJ databases">
        <authorList>
            <person name="Zhou L.-Y."/>
        </authorList>
    </citation>
    <scope>NUCLEOTIDE SEQUENCE [LARGE SCALE GENOMIC DNA]</scope>
    <source>
        <strain evidence="3 4">YIM 101269</strain>
    </source>
</reference>
<dbReference type="AlphaFoldDB" id="A0A553JWY4"/>
<evidence type="ECO:0000256" key="1">
    <source>
        <dbReference type="RuleBase" id="RU363076"/>
    </source>
</evidence>
<comment type="caution">
    <text evidence="3">The sequence shown here is derived from an EMBL/GenBank/DDBJ whole genome shotgun (WGS) entry which is preliminary data.</text>
</comment>
<dbReference type="GO" id="GO:0005886">
    <property type="term" value="C:plasma membrane"/>
    <property type="evidence" value="ECO:0007669"/>
    <property type="project" value="UniProtKB-SubCell"/>
</dbReference>
<dbReference type="RefSeq" id="WP_143939098.1">
    <property type="nucleotide sequence ID" value="NZ_VKKG01000006.1"/>
</dbReference>
<keyword evidence="1" id="KW-0812">Transmembrane</keyword>
<dbReference type="CDD" id="cd06662">
    <property type="entry name" value="SURF1"/>
    <property type="match status" value="1"/>
</dbReference>
<feature type="transmembrane region" description="Helical" evidence="1">
    <location>
        <begin position="7"/>
        <end position="27"/>
    </location>
</feature>
<name>A0A553JWY4_9ACTN</name>